<keyword evidence="4" id="KW-1185">Reference proteome</keyword>
<evidence type="ECO:0000259" key="2">
    <source>
        <dbReference type="Pfam" id="PF10441"/>
    </source>
</evidence>
<comment type="caution">
    <text evidence="3">The sequence shown here is derived from an EMBL/GenBank/DDBJ whole genome shotgun (WGS) entry which is preliminary data.</text>
</comment>
<dbReference type="GeneID" id="33560606"/>
<feature type="region of interest" description="Disordered" evidence="1">
    <location>
        <begin position="560"/>
        <end position="582"/>
    </location>
</feature>
<feature type="domain" description="Nucleolar 27S pre-rRNA processing Urb2/Npa2 C-terminal" evidence="2">
    <location>
        <begin position="1145"/>
        <end position="1352"/>
    </location>
</feature>
<evidence type="ECO:0000313" key="4">
    <source>
        <dbReference type="Proteomes" id="UP000193218"/>
    </source>
</evidence>
<sequence length="1451" mass="160998">MSSSNGSREYLVSASSLIKALKAPSDPPHPDWPSKIDIALQAWEDQALHLPRKAEVLRDWVLDVLLRPASKSHTPHASFLAKYYDLLYLTCLDSPLGTPLPLSIFAKFFQALVTEPKDSHELLLSAAKTFELLYSGLHQVKMDAWVEVWKTSLAYLASSGSVYAGSDVALRGLYDLVVKLWRPDELIGDTQVKKTTLQLYEHFPALIKAQALHPDIDSLRRNQMFLPVPILRDYDPLQPILHQLQNIALDAASFAATSFLPRLLHDFIHALSTNKYQIFTQPSSSKQSFDVYVSEKLRSSVQSGFKSISDNVDRICARQGVSQTDLWASKLALWTEISLWGGYLESDEAWAVLLRNEAARAVATLRGDQSDQTTDPKSRQAILQLLNVLENLDHGHSAIDAETVAWCLAAPKFCSAEAEKLLSSLLRYHQLTFSLPAFFTLLREAILSLFPGSLDVSVTRQIYDLLKSGALLSDSLQSLVRSSLTALTGPSVRKEIWSSLSYSTVGTETRGKRKQKERADHEAAFLALSVQLAILVLPSGCPLEDDDSYNQGAAALLSQLDEADPASSDSNESKKRKARKSDTLDSATQWTGDILLAAKLRLSQTLELVDRAWIGDRPLAHTLLKRLQDASALAETKTAILSSLSQSLLIQTQDRYGLESSDITAFIDLWLGLLEEDTQAQECVASAAWNLLWKEGIFTFEMCANPEQKQHLLDMIGSHLWCCKQRENFPPRTSEILLTRTRIWELPGIRGALLAILEQSVTSGMLEMGTLFILLHVPPTVISRNLKEELVKLQMNRLLSEEYYDETFTTLSIQWLATLALDVFQLRIIVRQRQRVGLHLQDTRIIPRLVSRGGLQLESAPAQLLTSMLKYVWSLVANRPDQICRHALRSGGSDKDILETLDLLTTCLSDLKSPCQIDAPVETLTIVLRCLHSAQTSVLLSPEVEERMRTLVKKAKKQLGKSLPGLLRDLKPSEVSIGISAIQLWKILLQSSRHLQLRAPGVKLSRDLLALYARLKLPSLASSIIEIAHDEAGDYEEDILVFVTLVNAIRPCSEASNAFATIMRKATLEDFTSALEASLAAQSADTPHSDPGTYMTSAHLSTIQTLVGIPLEGSGKVMRKLCMPLLDEIARVVSTGSVQDCIAGIRCLDQLLQARSRILRSLDFATVCHILITTLHPTPGSVRATRSLYEMFDSVLSSLGSVVRLRPDLITEHGPEIVGVISSMFVLFLEIRRQHASSPRIRARLMSRWPSWLAEPSSIRSEMSANHRSGGGLQACHASQLARLLTMLCNAKVDNAGTSQLGRTTIANSLLKHVPTILVSYCRAVADSWGMIPLDVRKELEPGLWSLCDILTAGGRVDARGREGERLGLPYGLGDTGEVEKDVWAEMWLSWSFALGREEPADDIVHPGDYGETGPPPYIYSLQGFYSRAVQDEFRPQYRERVGSNRSRGAF</sequence>
<organism evidence="3 4">
    <name type="scientific">Kockovaella imperatae</name>
    <dbReference type="NCBI Taxonomy" id="4999"/>
    <lineage>
        <taxon>Eukaryota</taxon>
        <taxon>Fungi</taxon>
        <taxon>Dikarya</taxon>
        <taxon>Basidiomycota</taxon>
        <taxon>Agaricomycotina</taxon>
        <taxon>Tremellomycetes</taxon>
        <taxon>Tremellales</taxon>
        <taxon>Cuniculitremaceae</taxon>
        <taxon>Kockovaella</taxon>
    </lineage>
</organism>
<reference evidence="3 4" key="1">
    <citation type="submission" date="2017-03" db="EMBL/GenBank/DDBJ databases">
        <title>Widespread Adenine N6-methylation of Active Genes in Fungi.</title>
        <authorList>
            <consortium name="DOE Joint Genome Institute"/>
            <person name="Mondo S.J."/>
            <person name="Dannebaum R.O."/>
            <person name="Kuo R.C."/>
            <person name="Louie K.B."/>
            <person name="Bewick A.J."/>
            <person name="Labutti K."/>
            <person name="Haridas S."/>
            <person name="Kuo A."/>
            <person name="Salamov A."/>
            <person name="Ahrendt S.R."/>
            <person name="Lau R."/>
            <person name="Bowen B.P."/>
            <person name="Lipzen A."/>
            <person name="Sullivan W."/>
            <person name="Andreopoulos W.B."/>
            <person name="Clum A."/>
            <person name="Lindquist E."/>
            <person name="Daum C."/>
            <person name="Northen T.R."/>
            <person name="Ramamoorthy G."/>
            <person name="Schmitz R.J."/>
            <person name="Gryganskyi A."/>
            <person name="Culley D."/>
            <person name="Magnuson J."/>
            <person name="James T.Y."/>
            <person name="O'Malley M.A."/>
            <person name="Stajich J.E."/>
            <person name="Spatafora J.W."/>
            <person name="Visel A."/>
            <person name="Grigoriev I.V."/>
        </authorList>
    </citation>
    <scope>NUCLEOTIDE SEQUENCE [LARGE SCALE GENOMIC DNA]</scope>
    <source>
        <strain evidence="3 4">NRRL Y-17943</strain>
    </source>
</reference>
<dbReference type="InParanoid" id="A0A1Y1URW5"/>
<evidence type="ECO:0000256" key="1">
    <source>
        <dbReference type="SAM" id="MobiDB-lite"/>
    </source>
</evidence>
<dbReference type="InterPro" id="IPR018849">
    <property type="entry name" value="Urb2/Npa2_C"/>
</dbReference>
<gene>
    <name evidence="3" type="ORF">BD324DRAFT_654502</name>
</gene>
<evidence type="ECO:0000313" key="3">
    <source>
        <dbReference type="EMBL" id="ORX40781.1"/>
    </source>
</evidence>
<dbReference type="EMBL" id="NBSH01000001">
    <property type="protein sequence ID" value="ORX40781.1"/>
    <property type="molecule type" value="Genomic_DNA"/>
</dbReference>
<dbReference type="Proteomes" id="UP000193218">
    <property type="component" value="Unassembled WGS sequence"/>
</dbReference>
<dbReference type="Pfam" id="PF10441">
    <property type="entry name" value="Urb2"/>
    <property type="match status" value="1"/>
</dbReference>
<proteinExistence type="predicted"/>
<dbReference type="OrthoDB" id="2571097at2759"/>
<accession>A0A1Y1URW5</accession>
<name>A0A1Y1URW5_9TREE</name>
<protein>
    <submittedName>
        <fullName evidence="3">Urb2/Npa2 family-domain-containing protein</fullName>
    </submittedName>
</protein>
<dbReference type="RefSeq" id="XP_021874460.1">
    <property type="nucleotide sequence ID" value="XM_022018797.1"/>
</dbReference>
<dbReference type="STRING" id="4999.A0A1Y1URW5"/>